<dbReference type="InterPro" id="IPR002539">
    <property type="entry name" value="MaoC-like_dom"/>
</dbReference>
<dbReference type="InterPro" id="IPR039375">
    <property type="entry name" value="NodN-like"/>
</dbReference>
<protein>
    <submittedName>
        <fullName evidence="2">Acyl dehydratase</fullName>
    </submittedName>
</protein>
<evidence type="ECO:0000313" key="3">
    <source>
        <dbReference type="Proteomes" id="UP000199073"/>
    </source>
</evidence>
<dbReference type="SUPFAM" id="SSF54637">
    <property type="entry name" value="Thioesterase/thiol ester dehydrase-isomerase"/>
    <property type="match status" value="1"/>
</dbReference>
<dbReference type="Gene3D" id="3.10.129.10">
    <property type="entry name" value="Hotdog Thioesterase"/>
    <property type="match status" value="1"/>
</dbReference>
<dbReference type="OrthoDB" id="9801735at2"/>
<dbReference type="RefSeq" id="WP_092225717.1">
    <property type="nucleotide sequence ID" value="NZ_FNJI01000038.1"/>
</dbReference>
<dbReference type="PANTHER" id="PTHR42993:SF1">
    <property type="entry name" value="MAOC-LIKE DEHYDRATASE DOMAIN-CONTAINING PROTEIN"/>
    <property type="match status" value="1"/>
</dbReference>
<accession>A0A1H0V0H0</accession>
<proteinExistence type="predicted"/>
<dbReference type="AlphaFoldDB" id="A0A1H0V0H0"/>
<dbReference type="Pfam" id="PF01575">
    <property type="entry name" value="MaoC_dehydratas"/>
    <property type="match status" value="1"/>
</dbReference>
<evidence type="ECO:0000259" key="1">
    <source>
        <dbReference type="Pfam" id="PF01575"/>
    </source>
</evidence>
<dbReference type="CDD" id="cd03450">
    <property type="entry name" value="NodN"/>
    <property type="match status" value="1"/>
</dbReference>
<dbReference type="InterPro" id="IPR029069">
    <property type="entry name" value="HotDog_dom_sf"/>
</dbReference>
<dbReference type="STRING" id="91360.SAMN05660330_03801"/>
<dbReference type="PANTHER" id="PTHR42993">
    <property type="entry name" value="MAOC-LIKE DEHYDRATASE DOMAIN-CONTAINING PROTEIN"/>
    <property type="match status" value="1"/>
</dbReference>
<evidence type="ECO:0000313" key="2">
    <source>
        <dbReference type="EMBL" id="SDP71795.1"/>
    </source>
</evidence>
<dbReference type="EMBL" id="FNJI01000038">
    <property type="protein sequence ID" value="SDP71795.1"/>
    <property type="molecule type" value="Genomic_DNA"/>
</dbReference>
<organism evidence="2 3">
    <name type="scientific">Desulforhopalus singaporensis</name>
    <dbReference type="NCBI Taxonomy" id="91360"/>
    <lineage>
        <taxon>Bacteria</taxon>
        <taxon>Pseudomonadati</taxon>
        <taxon>Thermodesulfobacteriota</taxon>
        <taxon>Desulfobulbia</taxon>
        <taxon>Desulfobulbales</taxon>
        <taxon>Desulfocapsaceae</taxon>
        <taxon>Desulforhopalus</taxon>
    </lineage>
</organism>
<keyword evidence="3" id="KW-1185">Reference proteome</keyword>
<sequence>MAAVEFNSFETFKQKKDAPLPKGKWVTVTREMVNAFAEATHDHQWIHTDPERARQESFFGMAVAHGFLSLSLVPGMIRDVVESSSKKIEVNYGLNRVRFPAPVPVGSRVRLSCRIGEVKEMENSGLKVTWHCEVEIENNDKPVCVCELIVLMFE</sequence>
<reference evidence="2 3" key="1">
    <citation type="submission" date="2016-10" db="EMBL/GenBank/DDBJ databases">
        <authorList>
            <person name="de Groot N.N."/>
        </authorList>
    </citation>
    <scope>NUCLEOTIDE SEQUENCE [LARGE SCALE GENOMIC DNA]</scope>
    <source>
        <strain evidence="2 3">DSM 12130</strain>
    </source>
</reference>
<dbReference type="Proteomes" id="UP000199073">
    <property type="component" value="Unassembled WGS sequence"/>
</dbReference>
<name>A0A1H0V0H0_9BACT</name>
<feature type="domain" description="MaoC-like" evidence="1">
    <location>
        <begin position="17"/>
        <end position="124"/>
    </location>
</feature>
<gene>
    <name evidence="2" type="ORF">SAMN05660330_03801</name>
</gene>